<dbReference type="EMBL" id="NBNE01012583">
    <property type="protein sequence ID" value="OWY95709.1"/>
    <property type="molecule type" value="Genomic_DNA"/>
</dbReference>
<evidence type="ECO:0000256" key="1">
    <source>
        <dbReference type="SAM" id="MobiDB-lite"/>
    </source>
</evidence>
<organism evidence="2 3">
    <name type="scientific">Phytophthora megakarya</name>
    <dbReference type="NCBI Taxonomy" id="4795"/>
    <lineage>
        <taxon>Eukaryota</taxon>
        <taxon>Sar</taxon>
        <taxon>Stramenopiles</taxon>
        <taxon>Oomycota</taxon>
        <taxon>Peronosporomycetes</taxon>
        <taxon>Peronosporales</taxon>
        <taxon>Peronosporaceae</taxon>
        <taxon>Phytophthora</taxon>
    </lineage>
</organism>
<feature type="region of interest" description="Disordered" evidence="1">
    <location>
        <begin position="1"/>
        <end position="40"/>
    </location>
</feature>
<evidence type="ECO:0000313" key="3">
    <source>
        <dbReference type="Proteomes" id="UP000198211"/>
    </source>
</evidence>
<accession>A0A225UU64</accession>
<sequence length="88" mass="10009">MSERRLQKARLARGARGSRIEETRNGRRTTRRRSRSRQVSLQENTALLMTSPRTTTTITTKNPETVALTAARSKTSRLGRRFVRPAKG</sequence>
<dbReference type="Proteomes" id="UP000198211">
    <property type="component" value="Unassembled WGS sequence"/>
</dbReference>
<keyword evidence="3" id="KW-1185">Reference proteome</keyword>
<comment type="caution">
    <text evidence="2">The sequence shown here is derived from an EMBL/GenBank/DDBJ whole genome shotgun (WGS) entry which is preliminary data.</text>
</comment>
<evidence type="ECO:0000313" key="2">
    <source>
        <dbReference type="EMBL" id="OWY95709.1"/>
    </source>
</evidence>
<proteinExistence type="predicted"/>
<name>A0A225UU64_9STRA</name>
<dbReference type="AlphaFoldDB" id="A0A225UU64"/>
<reference evidence="3" key="1">
    <citation type="submission" date="2017-03" db="EMBL/GenBank/DDBJ databases">
        <title>Phytopthora megakarya and P. palmivora, two closely related causual agents of cacao black pod achieved similar genome size and gene model numbers by different mechanisms.</title>
        <authorList>
            <person name="Ali S."/>
            <person name="Shao J."/>
            <person name="Larry D.J."/>
            <person name="Kronmiller B."/>
            <person name="Shen D."/>
            <person name="Strem M.D."/>
            <person name="Melnick R.L."/>
            <person name="Guiltinan M.J."/>
            <person name="Tyler B.M."/>
            <person name="Meinhardt L.W."/>
            <person name="Bailey B.A."/>
        </authorList>
    </citation>
    <scope>NUCLEOTIDE SEQUENCE [LARGE SCALE GENOMIC DNA]</scope>
    <source>
        <strain evidence="3">zdho120</strain>
    </source>
</reference>
<feature type="non-terminal residue" evidence="2">
    <location>
        <position position="1"/>
    </location>
</feature>
<protein>
    <submittedName>
        <fullName evidence="2">Uncharacterized protein</fullName>
    </submittedName>
</protein>
<gene>
    <name evidence="2" type="ORF">PHMEG_00034217</name>
</gene>
<feature type="compositionally biased region" description="Basic residues" evidence="1">
    <location>
        <begin position="26"/>
        <end position="36"/>
    </location>
</feature>